<keyword evidence="2" id="KW-0540">Nuclease</keyword>
<dbReference type="EMBL" id="OP751148">
    <property type="protein sequence ID" value="WAB08826.1"/>
    <property type="molecule type" value="Genomic_DNA"/>
</dbReference>
<sequence length="115" mass="12873">MAMPRAASICLVGGCPKRTVRSGRCAEHAPPERAWARTSARNQLRDAARRQWDRRVRPRALARDGFTCVLCGAREALEVDHVLPIAQGGTWTLDNAQTLCRPCHAEKTAKERRKQ</sequence>
<gene>
    <name evidence="2" type="primary">39</name>
    <name evidence="2" type="ORF">SEA_SUCCESS_39</name>
</gene>
<dbReference type="Gene3D" id="1.10.30.50">
    <property type="match status" value="1"/>
</dbReference>
<dbReference type="RefSeq" id="YP_010755571.1">
    <property type="nucleotide sequence ID" value="NC_073472.1"/>
</dbReference>
<dbReference type="Pfam" id="PF01844">
    <property type="entry name" value="HNH"/>
    <property type="match status" value="1"/>
</dbReference>
<dbReference type="KEGG" id="vg:80020230"/>
<evidence type="ECO:0000313" key="2">
    <source>
        <dbReference type="EMBL" id="WAB08826.1"/>
    </source>
</evidence>
<organism evidence="2 3">
    <name type="scientific">Streptomyces phage Success</name>
    <dbReference type="NCBI Taxonomy" id="2999013"/>
    <lineage>
        <taxon>Viruses</taxon>
        <taxon>Duplodnaviria</taxon>
        <taxon>Heunggongvirae</taxon>
        <taxon>Uroviricota</taxon>
        <taxon>Caudoviricetes</taxon>
        <taxon>Successvirus</taxon>
        <taxon>Successvirus success</taxon>
    </lineage>
</organism>
<keyword evidence="3" id="KW-1185">Reference proteome</keyword>
<dbReference type="GO" id="GO:0004519">
    <property type="term" value="F:endonuclease activity"/>
    <property type="evidence" value="ECO:0007669"/>
    <property type="project" value="UniProtKB-KW"/>
</dbReference>
<proteinExistence type="predicted"/>
<accession>A0A9E8M5I0</accession>
<keyword evidence="2" id="KW-0255">Endonuclease</keyword>
<dbReference type="PANTHER" id="PTHR33877">
    <property type="entry name" value="SLL1193 PROTEIN"/>
    <property type="match status" value="1"/>
</dbReference>
<dbReference type="GO" id="GO:0008270">
    <property type="term" value="F:zinc ion binding"/>
    <property type="evidence" value="ECO:0007669"/>
    <property type="project" value="InterPro"/>
</dbReference>
<protein>
    <submittedName>
        <fullName evidence="2">HNH endonuclease</fullName>
    </submittedName>
</protein>
<dbReference type="InterPro" id="IPR002711">
    <property type="entry name" value="HNH"/>
</dbReference>
<reference evidence="2" key="1">
    <citation type="submission" date="2022-10" db="EMBL/GenBank/DDBJ databases">
        <authorList>
            <person name="Roth M.A."/>
            <person name="Wohlstadter N.E."/>
            <person name="Arguedas X."/>
            <person name="Leighton H.R."/>
            <person name="Msuya J.A."/>
            <person name="Pravda N."/>
            <person name="Shaffer C.D."/>
            <person name="Weston-Hafer K.A."/>
            <person name="Russell D.A."/>
            <person name="Jacobs-Sera D."/>
            <person name="Hatfull G.F."/>
        </authorList>
    </citation>
    <scope>NUCLEOTIDE SEQUENCE</scope>
</reference>
<dbReference type="InterPro" id="IPR003615">
    <property type="entry name" value="HNH_nuc"/>
</dbReference>
<keyword evidence="2" id="KW-0378">Hydrolase</keyword>
<dbReference type="PANTHER" id="PTHR33877:SF2">
    <property type="entry name" value="OS07G0170200 PROTEIN"/>
    <property type="match status" value="1"/>
</dbReference>
<feature type="domain" description="HNH nuclease" evidence="1">
    <location>
        <begin position="55"/>
        <end position="105"/>
    </location>
</feature>
<dbReference type="GeneID" id="80020230"/>
<evidence type="ECO:0000313" key="3">
    <source>
        <dbReference type="Proteomes" id="UP001163413"/>
    </source>
</evidence>
<dbReference type="CDD" id="cd00085">
    <property type="entry name" value="HNHc"/>
    <property type="match status" value="1"/>
</dbReference>
<name>A0A9E8M5I0_9CAUD</name>
<dbReference type="InterPro" id="IPR052892">
    <property type="entry name" value="NA-targeting_endonuclease"/>
</dbReference>
<dbReference type="SMART" id="SM00507">
    <property type="entry name" value="HNHc"/>
    <property type="match status" value="1"/>
</dbReference>
<dbReference type="Proteomes" id="UP001163413">
    <property type="component" value="Segment"/>
</dbReference>
<evidence type="ECO:0000259" key="1">
    <source>
        <dbReference type="SMART" id="SM00507"/>
    </source>
</evidence>
<dbReference type="GO" id="GO:0003676">
    <property type="term" value="F:nucleic acid binding"/>
    <property type="evidence" value="ECO:0007669"/>
    <property type="project" value="InterPro"/>
</dbReference>